<gene>
    <name evidence="2" type="ORF">MCOR_19083</name>
</gene>
<name>A0A6J8BKW4_MYTCO</name>
<dbReference type="EMBL" id="CACVKT020003358">
    <property type="protein sequence ID" value="CAC5383319.1"/>
    <property type="molecule type" value="Genomic_DNA"/>
</dbReference>
<proteinExistence type="predicted"/>
<protein>
    <recommendedName>
        <fullName evidence="1">Novel STAND NTPase 3 domain-containing protein</fullName>
    </recommendedName>
</protein>
<dbReference type="InterPro" id="IPR049050">
    <property type="entry name" value="nSTAND3"/>
</dbReference>
<dbReference type="Proteomes" id="UP000507470">
    <property type="component" value="Unassembled WGS sequence"/>
</dbReference>
<organism evidence="2 3">
    <name type="scientific">Mytilus coruscus</name>
    <name type="common">Sea mussel</name>
    <dbReference type="NCBI Taxonomy" id="42192"/>
    <lineage>
        <taxon>Eukaryota</taxon>
        <taxon>Metazoa</taxon>
        <taxon>Spiralia</taxon>
        <taxon>Lophotrochozoa</taxon>
        <taxon>Mollusca</taxon>
        <taxon>Bivalvia</taxon>
        <taxon>Autobranchia</taxon>
        <taxon>Pteriomorphia</taxon>
        <taxon>Mytilida</taxon>
        <taxon>Mytiloidea</taxon>
        <taxon>Mytilidae</taxon>
        <taxon>Mytilinae</taxon>
        <taxon>Mytilus</taxon>
    </lineage>
</organism>
<dbReference type="SUPFAM" id="SSF52540">
    <property type="entry name" value="P-loop containing nucleoside triphosphate hydrolases"/>
    <property type="match status" value="1"/>
</dbReference>
<dbReference type="Gene3D" id="3.40.50.300">
    <property type="entry name" value="P-loop containing nucleotide triphosphate hydrolases"/>
    <property type="match status" value="1"/>
</dbReference>
<accession>A0A6J8BKW4</accession>
<evidence type="ECO:0000313" key="3">
    <source>
        <dbReference type="Proteomes" id="UP000507470"/>
    </source>
</evidence>
<feature type="domain" description="Novel STAND NTPase 3" evidence="1">
    <location>
        <begin position="2"/>
        <end position="135"/>
    </location>
</feature>
<evidence type="ECO:0000259" key="1">
    <source>
        <dbReference type="Pfam" id="PF20720"/>
    </source>
</evidence>
<keyword evidence="3" id="KW-1185">Reference proteome</keyword>
<dbReference type="InterPro" id="IPR027417">
    <property type="entry name" value="P-loop_NTPase"/>
</dbReference>
<dbReference type="AlphaFoldDB" id="A0A6J8BKW4"/>
<reference evidence="2 3" key="1">
    <citation type="submission" date="2020-06" db="EMBL/GenBank/DDBJ databases">
        <authorList>
            <person name="Li R."/>
            <person name="Bekaert M."/>
        </authorList>
    </citation>
    <scope>NUCLEOTIDE SEQUENCE [LARGE SCALE GENOMIC DNA]</scope>
    <source>
        <strain evidence="3">wild</strain>
    </source>
</reference>
<evidence type="ECO:0000313" key="2">
    <source>
        <dbReference type="EMBL" id="CAC5383319.1"/>
    </source>
</evidence>
<sequence>MTGPFGSGKTAIAYYVISKLEKEGYEIIVASEPEEIVRRFRRNQRQLFLFDDVFGKYSSNISDTTDRWKTYCSKINEFLSKSNSVKIVITCRTHIFLLNEKFFENFKTDLSFIHKDLISEKIVLNLEERRKIYQSIFKPNPPESISANILSLYHFYPVMCSSYNKENLLKYLKHPVETVSAEIADMQTHSDIGYLA</sequence>
<dbReference type="Pfam" id="PF20720">
    <property type="entry name" value="nSTAND3"/>
    <property type="match status" value="1"/>
</dbReference>